<dbReference type="InterPro" id="IPR002491">
    <property type="entry name" value="ABC_transptr_periplasmic_BD"/>
</dbReference>
<dbReference type="PANTHER" id="PTHR30532:SF24">
    <property type="entry name" value="FERRIC ENTEROBACTIN-BINDING PERIPLASMIC PROTEIN FEPB"/>
    <property type="match status" value="1"/>
</dbReference>
<evidence type="ECO:0000256" key="3">
    <source>
        <dbReference type="ARBA" id="ARBA00022448"/>
    </source>
</evidence>
<feature type="domain" description="Fe/B12 periplasmic-binding" evidence="7">
    <location>
        <begin position="47"/>
        <end position="314"/>
    </location>
</feature>
<evidence type="ECO:0000313" key="8">
    <source>
        <dbReference type="EMBL" id="MFC3701087.1"/>
    </source>
</evidence>
<keyword evidence="3" id="KW-0813">Transport</keyword>
<dbReference type="RefSeq" id="WP_290280193.1">
    <property type="nucleotide sequence ID" value="NZ_JAUFQI010000001.1"/>
</dbReference>
<dbReference type="Proteomes" id="UP001595710">
    <property type="component" value="Unassembled WGS sequence"/>
</dbReference>
<name>A0ABV7WPW5_9GAMM</name>
<keyword evidence="5 6" id="KW-0732">Signal</keyword>
<keyword evidence="4" id="KW-0408">Iron</keyword>
<organism evidence="8 9">
    <name type="scientific">Reinekea marina</name>
    <dbReference type="NCBI Taxonomy" id="1310421"/>
    <lineage>
        <taxon>Bacteria</taxon>
        <taxon>Pseudomonadati</taxon>
        <taxon>Pseudomonadota</taxon>
        <taxon>Gammaproteobacteria</taxon>
        <taxon>Oceanospirillales</taxon>
        <taxon>Saccharospirillaceae</taxon>
        <taxon>Reinekea</taxon>
    </lineage>
</organism>
<dbReference type="SUPFAM" id="SSF53807">
    <property type="entry name" value="Helical backbone' metal receptor"/>
    <property type="match status" value="1"/>
</dbReference>
<evidence type="ECO:0000256" key="5">
    <source>
        <dbReference type="ARBA" id="ARBA00022729"/>
    </source>
</evidence>
<evidence type="ECO:0000313" key="9">
    <source>
        <dbReference type="Proteomes" id="UP001595710"/>
    </source>
</evidence>
<dbReference type="PANTHER" id="PTHR30532">
    <property type="entry name" value="IRON III DICITRATE-BINDING PERIPLASMIC PROTEIN"/>
    <property type="match status" value="1"/>
</dbReference>
<sequence>MNFSRLTVMATVTLVVTLYSTLVNAGDFPVTIDHKFGSLTLQEPPKRVVSIGYSDQDDILALGVQPIAVRDWFGDKPFATWPWASDELGDAKPLVLGRDALDFEAIAALNPDLIVGISSGMTQEDYNKLSKIAPTLPQSGDYVEWGMPWQERTRSIGLALGKFEQANKIVDRIESRIEREAQSHTNFTGKSAAVAFYYSGQPGVYATHDLRSQLLQQLGFVIPPQYDELAGESFYASFSEEKLDLLNVDALLWLSASDALTDVDALPLRKHMPFYKEGREVFLGELVGGAFSFMSPLSLEYLLDNLLPELELAIDGDPKTVVPSSRSSY</sequence>
<evidence type="ECO:0000259" key="7">
    <source>
        <dbReference type="PROSITE" id="PS50983"/>
    </source>
</evidence>
<dbReference type="CDD" id="cd01146">
    <property type="entry name" value="FhuD"/>
    <property type="match status" value="1"/>
</dbReference>
<dbReference type="Gene3D" id="3.40.50.1980">
    <property type="entry name" value="Nitrogenase molybdenum iron protein domain"/>
    <property type="match status" value="2"/>
</dbReference>
<evidence type="ECO:0000256" key="4">
    <source>
        <dbReference type="ARBA" id="ARBA00022496"/>
    </source>
</evidence>
<protein>
    <submittedName>
        <fullName evidence="8">Iron-siderophore ABC transporter substrate-binding protein</fullName>
    </submittedName>
</protein>
<comment type="similarity">
    <text evidence="2">Belongs to the bacterial solute-binding protein 8 family.</text>
</comment>
<evidence type="ECO:0000256" key="1">
    <source>
        <dbReference type="ARBA" id="ARBA00004196"/>
    </source>
</evidence>
<evidence type="ECO:0000256" key="6">
    <source>
        <dbReference type="SAM" id="SignalP"/>
    </source>
</evidence>
<proteinExistence type="inferred from homology"/>
<keyword evidence="4" id="KW-0406">Ion transport</keyword>
<accession>A0ABV7WPW5</accession>
<feature type="chain" id="PRO_5046123713" evidence="6">
    <location>
        <begin position="26"/>
        <end position="329"/>
    </location>
</feature>
<gene>
    <name evidence="8" type="ORF">ACFOND_05470</name>
</gene>
<reference evidence="9" key="1">
    <citation type="journal article" date="2019" name="Int. J. Syst. Evol. Microbiol.">
        <title>The Global Catalogue of Microorganisms (GCM) 10K type strain sequencing project: providing services to taxonomists for standard genome sequencing and annotation.</title>
        <authorList>
            <consortium name="The Broad Institute Genomics Platform"/>
            <consortium name="The Broad Institute Genome Sequencing Center for Infectious Disease"/>
            <person name="Wu L."/>
            <person name="Ma J."/>
        </authorList>
    </citation>
    <scope>NUCLEOTIDE SEQUENCE [LARGE SCALE GENOMIC DNA]</scope>
    <source>
        <strain evidence="9">CECT 8288</strain>
    </source>
</reference>
<comment type="subcellular location">
    <subcellularLocation>
        <location evidence="1">Cell envelope</location>
    </subcellularLocation>
</comment>
<dbReference type="Pfam" id="PF01497">
    <property type="entry name" value="Peripla_BP_2"/>
    <property type="match status" value="1"/>
</dbReference>
<keyword evidence="9" id="KW-1185">Reference proteome</keyword>
<dbReference type="PROSITE" id="PS50983">
    <property type="entry name" value="FE_B12_PBP"/>
    <property type="match status" value="1"/>
</dbReference>
<evidence type="ECO:0000256" key="2">
    <source>
        <dbReference type="ARBA" id="ARBA00008814"/>
    </source>
</evidence>
<comment type="caution">
    <text evidence="8">The sequence shown here is derived from an EMBL/GenBank/DDBJ whole genome shotgun (WGS) entry which is preliminary data.</text>
</comment>
<dbReference type="EMBL" id="JBHRYN010000007">
    <property type="protein sequence ID" value="MFC3701087.1"/>
    <property type="molecule type" value="Genomic_DNA"/>
</dbReference>
<feature type="signal peptide" evidence="6">
    <location>
        <begin position="1"/>
        <end position="25"/>
    </location>
</feature>
<keyword evidence="4" id="KW-0410">Iron transport</keyword>
<dbReference type="InterPro" id="IPR051313">
    <property type="entry name" value="Bact_iron-sidero_bind"/>
</dbReference>